<reference evidence="1 2" key="1">
    <citation type="submission" date="2021-06" db="EMBL/GenBank/DDBJ databases">
        <title>Caerostris darwini draft genome.</title>
        <authorList>
            <person name="Kono N."/>
            <person name="Arakawa K."/>
        </authorList>
    </citation>
    <scope>NUCLEOTIDE SEQUENCE [LARGE SCALE GENOMIC DNA]</scope>
</reference>
<comment type="caution">
    <text evidence="1">The sequence shown here is derived from an EMBL/GenBank/DDBJ whole genome shotgun (WGS) entry which is preliminary data.</text>
</comment>
<keyword evidence="2" id="KW-1185">Reference proteome</keyword>
<dbReference type="Proteomes" id="UP001054837">
    <property type="component" value="Unassembled WGS sequence"/>
</dbReference>
<evidence type="ECO:0000313" key="2">
    <source>
        <dbReference type="Proteomes" id="UP001054837"/>
    </source>
</evidence>
<sequence>MRQPNAKVSSGVESQNCSSNVAEILNEISAHLTSDIFVDRKTSIQLLGCFISLSKACSIESNSKEFSILPFNGRMICHLKTLQVLAIKEDQLL</sequence>
<name>A0AAV4XBT6_9ARAC</name>
<dbReference type="AlphaFoldDB" id="A0AAV4XBT6"/>
<organism evidence="1 2">
    <name type="scientific">Caerostris darwini</name>
    <dbReference type="NCBI Taxonomy" id="1538125"/>
    <lineage>
        <taxon>Eukaryota</taxon>
        <taxon>Metazoa</taxon>
        <taxon>Ecdysozoa</taxon>
        <taxon>Arthropoda</taxon>
        <taxon>Chelicerata</taxon>
        <taxon>Arachnida</taxon>
        <taxon>Araneae</taxon>
        <taxon>Araneomorphae</taxon>
        <taxon>Entelegynae</taxon>
        <taxon>Araneoidea</taxon>
        <taxon>Araneidae</taxon>
        <taxon>Caerostris</taxon>
    </lineage>
</organism>
<gene>
    <name evidence="1" type="ORF">CDAR_127181</name>
</gene>
<protein>
    <submittedName>
        <fullName evidence="1">Uncharacterized protein</fullName>
    </submittedName>
</protein>
<accession>A0AAV4XBT6</accession>
<proteinExistence type="predicted"/>
<dbReference type="EMBL" id="BPLQ01015730">
    <property type="protein sequence ID" value="GIY91249.1"/>
    <property type="molecule type" value="Genomic_DNA"/>
</dbReference>
<evidence type="ECO:0000313" key="1">
    <source>
        <dbReference type="EMBL" id="GIY91249.1"/>
    </source>
</evidence>